<evidence type="ECO:0000313" key="5">
    <source>
        <dbReference type="EMBL" id="AAL76196.1"/>
    </source>
</evidence>
<dbReference type="EMBL" id="AC092173">
    <property type="protein sequence ID" value="AAL76196.1"/>
    <property type="molecule type" value="Genomic_DNA"/>
</dbReference>
<dbReference type="Pfam" id="PF04195">
    <property type="entry name" value="Transposase_28"/>
    <property type="match status" value="1"/>
</dbReference>
<evidence type="ECO:0000256" key="2">
    <source>
        <dbReference type="SAM" id="MobiDB-lite"/>
    </source>
</evidence>
<sequence length="682" mass="75145">MSEDATVRVGESRPRPRYPERSVHLLSFAMVGLVPPFSRFFHEVLDFYKFHALHLAPNAMITLAIFAHLCEMFIGVRPMVRLFQSFFVPQLQQGAAVGGCYLQPRPGTAGQYIESHLRKKWEDWKKYWFYTTLPDHPQLWLPAPPPERSAAWLAVSELGEEYDAVRDRLRGLRDQGLTGAMVFGDYFRRRIAPLQERSRGAWEYTGHNDPMRTHVGERWDWGEEDAKTGSKSERPDRPGPGRLDATGPSQYPGGAHGPHAGSGSESATAEVQPSAGDGSGGGVPPGSDPEGATYEERHSGAEAEAGRGLEAKVERAPWAEAGRGSEVLATADSTVREGLNAQVQALVDERAALEAEWAQLVVDRARVDEGRRAVDNMVEVGHKMRQAQLAEIQREQDERCREQAQRARELEEHARALEERTRVLEERARMLDQRETTLAAHERTAAEAESSLRLREDAAAEHNRTTFVAEAPVARRAEELRLREEACRERDAVLAVREAKVNRREVAACRQGEQLAMREEAVAGREARHLESAHAERAAMAARASLEAREKELVAGGQFGGAELVNQLTAAQNTLVDLGRLVQDQAGEIAALRLTNEIGPGQLSDAVERLECAGRRDFPLGTEARAREQVREAADAIISSFEGSAPRLNLALALDEESGCEDGGGDDGGKDWDEVVSGPGTP</sequence>
<evidence type="ECO:0000313" key="6">
    <source>
        <dbReference type="Proteomes" id="UP000000763"/>
    </source>
</evidence>
<feature type="region of interest" description="Disordered" evidence="2">
    <location>
        <begin position="203"/>
        <end position="310"/>
    </location>
</feature>
<name>A0A5S6RDQ1_ORYSJ</name>
<dbReference type="AlphaFoldDB" id="A0A5S6RDQ1"/>
<protein>
    <recommendedName>
        <fullName evidence="3">Transposase (putative) gypsy type domain-containing protein</fullName>
    </recommendedName>
</protein>
<proteinExistence type="predicted"/>
<evidence type="ECO:0000313" key="4">
    <source>
        <dbReference type="EMBL" id="AAK70624.1"/>
    </source>
</evidence>
<reference evidence="6" key="3">
    <citation type="journal article" date="2005" name="Nature">
        <title>The map-based sequence of the rice genome.</title>
        <authorList>
            <consortium name="International rice genome sequencing project (IRGSP)"/>
            <person name="Matsumoto T."/>
            <person name="Wu J."/>
            <person name="Kanamori H."/>
            <person name="Katayose Y."/>
            <person name="Fujisawa M."/>
            <person name="Namiki N."/>
            <person name="Mizuno H."/>
            <person name="Yamamoto K."/>
            <person name="Antonio B.A."/>
            <person name="Baba T."/>
            <person name="Sakata K."/>
            <person name="Nagamura Y."/>
            <person name="Aoki H."/>
            <person name="Arikawa K."/>
            <person name="Arita K."/>
            <person name="Bito T."/>
            <person name="Chiden Y."/>
            <person name="Fujitsuka N."/>
            <person name="Fukunaka R."/>
            <person name="Hamada M."/>
            <person name="Harada C."/>
            <person name="Hayashi A."/>
            <person name="Hijishita S."/>
            <person name="Honda M."/>
            <person name="Hosokawa S."/>
            <person name="Ichikawa Y."/>
            <person name="Idonuma A."/>
            <person name="Iijima M."/>
            <person name="Ikeda M."/>
            <person name="Ikeno M."/>
            <person name="Ito K."/>
            <person name="Ito S."/>
            <person name="Ito T."/>
            <person name="Ito Y."/>
            <person name="Ito Y."/>
            <person name="Iwabuchi A."/>
            <person name="Kamiya K."/>
            <person name="Karasawa W."/>
            <person name="Kurita K."/>
            <person name="Katagiri S."/>
            <person name="Kikuta A."/>
            <person name="Kobayashi H."/>
            <person name="Kobayashi N."/>
            <person name="Machita K."/>
            <person name="Maehara T."/>
            <person name="Masukawa M."/>
            <person name="Mizubayashi T."/>
            <person name="Mukai Y."/>
            <person name="Nagasaki H."/>
            <person name="Nagata Y."/>
            <person name="Naito S."/>
            <person name="Nakashima M."/>
            <person name="Nakama Y."/>
            <person name="Nakamichi Y."/>
            <person name="Nakamura M."/>
            <person name="Meguro A."/>
            <person name="Negishi M."/>
            <person name="Ohta I."/>
            <person name="Ohta T."/>
            <person name="Okamoto M."/>
            <person name="Ono N."/>
            <person name="Saji S."/>
            <person name="Sakaguchi M."/>
            <person name="Sakai K."/>
            <person name="Shibata M."/>
            <person name="Shimokawa T."/>
            <person name="Song J."/>
            <person name="Takazaki Y."/>
            <person name="Terasawa K."/>
            <person name="Tsugane M."/>
            <person name="Tsuji K."/>
            <person name="Ueda S."/>
            <person name="Waki K."/>
            <person name="Yamagata H."/>
            <person name="Yamamoto M."/>
            <person name="Yamamoto S."/>
            <person name="Yamane H."/>
            <person name="Yoshiki S."/>
            <person name="Yoshihara R."/>
            <person name="Yukawa K."/>
            <person name="Zhong H."/>
            <person name="Yano M."/>
            <person name="Yuan Q."/>
            <person name="Ouyang S."/>
            <person name="Liu J."/>
            <person name="Jones K.M."/>
            <person name="Gansberger K."/>
            <person name="Moffat K."/>
            <person name="Hill J."/>
            <person name="Bera J."/>
            <person name="Fadrosh D."/>
            <person name="Jin S."/>
            <person name="Johri S."/>
            <person name="Kim M."/>
            <person name="Overton L."/>
            <person name="Reardon M."/>
            <person name="Tsitrin T."/>
            <person name="Vuong H."/>
            <person name="Weaver B."/>
            <person name="Ciecko A."/>
            <person name="Tallon L."/>
            <person name="Jackson J."/>
            <person name="Pai G."/>
            <person name="Aken S.V."/>
            <person name="Utterback T."/>
            <person name="Reidmuller S."/>
            <person name="Feldblyum T."/>
            <person name="Hsiao J."/>
            <person name="Zismann V."/>
            <person name="Iobst S."/>
            <person name="de Vazeille A.R."/>
            <person name="Buell C.R."/>
            <person name="Ying K."/>
            <person name="Li Y."/>
            <person name="Lu T."/>
            <person name="Huang Y."/>
            <person name="Zhao Q."/>
            <person name="Feng Q."/>
            <person name="Zhang L."/>
            <person name="Zhu J."/>
            <person name="Weng Q."/>
            <person name="Mu J."/>
            <person name="Lu Y."/>
            <person name="Fan D."/>
            <person name="Liu Y."/>
            <person name="Guan J."/>
            <person name="Zhang Y."/>
            <person name="Yu S."/>
            <person name="Liu X."/>
            <person name="Zhang Y."/>
            <person name="Hong G."/>
            <person name="Han B."/>
            <person name="Choisne N."/>
            <person name="Demange N."/>
            <person name="Orjeda G."/>
            <person name="Samain S."/>
            <person name="Cattolico L."/>
            <person name="Pelletier E."/>
            <person name="Couloux A."/>
            <person name="Segurens B."/>
            <person name="Wincker P."/>
            <person name="D'Hont A."/>
            <person name="Scarpelli C."/>
            <person name="Weissenbach J."/>
            <person name="Salanoubat M."/>
            <person name="Quetier F."/>
            <person name="Yu Y."/>
            <person name="Kim H.R."/>
            <person name="Rambo T."/>
            <person name="Currie J."/>
            <person name="Collura K."/>
            <person name="Luo M."/>
            <person name="Yang T."/>
            <person name="Ammiraju J.S.S."/>
            <person name="Engler F."/>
            <person name="Soderlund C."/>
            <person name="Wing R.A."/>
            <person name="Palmer L.E."/>
            <person name="de la Bastide M."/>
            <person name="Spiegel L."/>
            <person name="Nascimento L."/>
            <person name="Zutavern T."/>
            <person name="O'Shaughnessy A."/>
            <person name="Dike S."/>
            <person name="Dedhia N."/>
            <person name="Preston R."/>
            <person name="Balija V."/>
            <person name="McCombie W.R."/>
            <person name="Chow T."/>
            <person name="Chen H."/>
            <person name="Chung M."/>
            <person name="Chen C."/>
            <person name="Shaw J."/>
            <person name="Wu H."/>
            <person name="Hsiao K."/>
            <person name="Chao Y."/>
            <person name="Chu M."/>
            <person name="Cheng C."/>
            <person name="Hour A."/>
            <person name="Lee P."/>
            <person name="Lin S."/>
            <person name="Lin Y."/>
            <person name="Liou J."/>
            <person name="Liu S."/>
            <person name="Hsing Y."/>
            <person name="Raghuvanshi S."/>
            <person name="Mohanty A."/>
            <person name="Bharti A.K."/>
            <person name="Gaur A."/>
            <person name="Gupta V."/>
            <person name="Kumar D."/>
            <person name="Ravi V."/>
            <person name="Vij S."/>
            <person name="Kapur A."/>
            <person name="Khurana P."/>
            <person name="Khurana P."/>
            <person name="Khurana J.P."/>
            <person name="Tyagi A.K."/>
            <person name="Gaikwad K."/>
            <person name="Singh A."/>
            <person name="Dalal V."/>
            <person name="Srivastava S."/>
            <person name="Dixit A."/>
            <person name="Pal A.K."/>
            <person name="Ghazi I.A."/>
            <person name="Yadav M."/>
            <person name="Pandit A."/>
            <person name="Bhargava A."/>
            <person name="Sureshbabu K."/>
            <person name="Batra K."/>
            <person name="Sharma T.R."/>
            <person name="Mohapatra T."/>
            <person name="Singh N.K."/>
            <person name="Messing J."/>
            <person name="Nelson A.B."/>
            <person name="Fuks G."/>
            <person name="Kavchok S."/>
            <person name="Keizer G."/>
            <person name="Linton E."/>
            <person name="Llaca V."/>
            <person name="Song R."/>
            <person name="Tanyolac B."/>
            <person name="Young S."/>
            <person name="Ho-Il K."/>
            <person name="Hahn J.H."/>
            <person name="Sangsakoo G."/>
            <person name="Vanavichit A."/>
            <person name="de Mattos Luiz.A.T."/>
            <person name="Zimmer P.D."/>
            <person name="Malone G."/>
            <person name="Dellagostin O."/>
            <person name="de Oliveira A.C."/>
            <person name="Bevan M."/>
            <person name="Bancroft I."/>
            <person name="Minx P."/>
            <person name="Cordum H."/>
            <person name="Wilson R."/>
            <person name="Cheng Z."/>
            <person name="Jin W."/>
            <person name="Jiang J."/>
            <person name="Leong S.A."/>
            <person name="Iwama H."/>
            <person name="Gojobori T."/>
            <person name="Itoh T."/>
            <person name="Niimura Y."/>
            <person name="Fujii Y."/>
            <person name="Habara T."/>
            <person name="Sakai H."/>
            <person name="Sato Y."/>
            <person name="Wilson G."/>
            <person name="Kumar K."/>
            <person name="McCouch S."/>
            <person name="Juretic N."/>
            <person name="Hoen D."/>
            <person name="Wright S."/>
            <person name="Bruskiewich R."/>
            <person name="Bureau T."/>
            <person name="Miyao A."/>
            <person name="Hirochika H."/>
            <person name="Nishikawa T."/>
            <person name="Kadowaki K."/>
            <person name="Sugiura M."/>
            <person name="Burr B."/>
            <person name="Sasaki T."/>
        </authorList>
    </citation>
    <scope>NUCLEOTIDE SEQUENCE [LARGE SCALE GENOMIC DNA]</scope>
    <source>
        <strain evidence="6">cv. Nipponbare</strain>
    </source>
</reference>
<feature type="compositionally biased region" description="Basic and acidic residues" evidence="2">
    <location>
        <begin position="294"/>
        <end position="310"/>
    </location>
</feature>
<organism evidence="4 6">
    <name type="scientific">Oryza sativa subsp. japonica</name>
    <name type="common">Rice</name>
    <dbReference type="NCBI Taxonomy" id="39947"/>
    <lineage>
        <taxon>Eukaryota</taxon>
        <taxon>Viridiplantae</taxon>
        <taxon>Streptophyta</taxon>
        <taxon>Embryophyta</taxon>
        <taxon>Tracheophyta</taxon>
        <taxon>Spermatophyta</taxon>
        <taxon>Magnoliopsida</taxon>
        <taxon>Liliopsida</taxon>
        <taxon>Poales</taxon>
        <taxon>Poaceae</taxon>
        <taxon>BOP clade</taxon>
        <taxon>Oryzoideae</taxon>
        <taxon>Oryzeae</taxon>
        <taxon>Oryzinae</taxon>
        <taxon>Oryza</taxon>
        <taxon>Oryza sativa</taxon>
    </lineage>
</organism>
<gene>
    <name evidence="5" type="ORF">OSJNBa0095J15.8</name>
    <name evidence="4" type="ORF">OSJNBb0022I16.3</name>
</gene>
<reference evidence="5" key="1">
    <citation type="submission" date="2002-02" db="EMBL/GenBank/DDBJ databases">
        <title>Rice Genomic Sequence.</title>
        <authorList>
            <person name="Wing R.A."/>
            <person name="Yu Y."/>
            <person name="Soderlund C."/>
            <person name="Chen M."/>
            <person name="Kim H.-R."/>
            <person name="Rambo T."/>
            <person name="Saski C."/>
            <person name="Henry D."/>
            <person name="Oates R."/>
            <person name="Simmons J."/>
            <person name="Wilson R."/>
            <person name="Minx P."/>
            <person name="Du H."/>
        </authorList>
    </citation>
    <scope>NUCLEOTIDE SEQUENCE</scope>
</reference>
<evidence type="ECO:0000259" key="3">
    <source>
        <dbReference type="Pfam" id="PF04195"/>
    </source>
</evidence>
<dbReference type="InterPro" id="IPR007321">
    <property type="entry name" value="Transposase_28"/>
</dbReference>
<dbReference type="EMBL" id="AC091238">
    <property type="protein sequence ID" value="AAK70624.1"/>
    <property type="molecule type" value="Genomic_DNA"/>
</dbReference>
<evidence type="ECO:0000256" key="1">
    <source>
        <dbReference type="SAM" id="Coils"/>
    </source>
</evidence>
<dbReference type="PANTHER" id="PTHR33026">
    <property type="entry name" value="OS06G0360600 PROTEIN"/>
    <property type="match status" value="1"/>
</dbReference>
<keyword evidence="1" id="KW-0175">Coiled coil</keyword>
<reference evidence="6" key="4">
    <citation type="journal article" date="2008" name="Nucleic Acids Res.">
        <title>The rice annotation project database (RAP-DB): 2008 update.</title>
        <authorList>
            <consortium name="The rice annotation project (RAP)"/>
        </authorList>
    </citation>
    <scope>GENOME REANNOTATION</scope>
    <source>
        <strain evidence="6">cv. Nipponbare</strain>
    </source>
</reference>
<reference evidence="4" key="2">
    <citation type="submission" date="2002-02" db="EMBL/GenBank/DDBJ databases">
        <title>Rice Genomic Sequence.</title>
        <authorList>
            <person name="Wing R.A."/>
            <person name="Frisch D."/>
            <person name="Presting G."/>
            <person name="Wood T."/>
            <person name="Yu Y."/>
            <person name="Soderlund C."/>
            <person name="Kim H.-R."/>
            <person name="Rambo T."/>
            <person name="Henry D."/>
            <person name="Simmons J."/>
            <person name="Wilson R."/>
            <person name="Minx P."/>
            <person name="Du H."/>
        </authorList>
    </citation>
    <scope>NUCLEOTIDE SEQUENCE</scope>
</reference>
<feature type="domain" description="Transposase (putative) gypsy type" evidence="3">
    <location>
        <begin position="25"/>
        <end position="88"/>
    </location>
</feature>
<feature type="coiled-coil region" evidence="1">
    <location>
        <begin position="393"/>
        <end position="451"/>
    </location>
</feature>
<dbReference type="PANTHER" id="PTHR33026:SF7">
    <property type="entry name" value="OS03G0100275 PROTEIN"/>
    <property type="match status" value="1"/>
</dbReference>
<feature type="compositionally biased region" description="Basic and acidic residues" evidence="2">
    <location>
        <begin position="209"/>
        <end position="239"/>
    </location>
</feature>
<feature type="region of interest" description="Disordered" evidence="2">
    <location>
        <begin position="657"/>
        <end position="682"/>
    </location>
</feature>
<accession>A0A5S6RDQ1</accession>
<dbReference type="Proteomes" id="UP000000763">
    <property type="component" value="Chromosome 10"/>
</dbReference>